<comment type="caution">
    <text evidence="1">The sequence shown here is derived from an EMBL/GenBank/DDBJ whole genome shotgun (WGS) entry which is preliminary data.</text>
</comment>
<dbReference type="OrthoDB" id="8638122at2"/>
<reference evidence="1 2" key="1">
    <citation type="journal article" date="2016" name="Syst. Appl. Microbiol.">
        <title>Pararhizobium polonicum sp. nov. isolated from tumors on stone fruit rootstocks.</title>
        <authorList>
            <person name="Pulawska J."/>
            <person name="Kuzmanovic N."/>
            <person name="Willems A."/>
            <person name="Pothier J.F."/>
        </authorList>
    </citation>
    <scope>NUCLEOTIDE SEQUENCE [LARGE SCALE GENOMIC DNA]</scope>
    <source>
        <strain evidence="1 2">F5.1</strain>
    </source>
</reference>
<name>A0A1C7NT36_9HYPH</name>
<organism evidence="1 2">
    <name type="scientific">Pararhizobium polonicum</name>
    <dbReference type="NCBI Taxonomy" id="1612624"/>
    <lineage>
        <taxon>Bacteria</taxon>
        <taxon>Pseudomonadati</taxon>
        <taxon>Pseudomonadota</taxon>
        <taxon>Alphaproteobacteria</taxon>
        <taxon>Hyphomicrobiales</taxon>
        <taxon>Rhizobiaceae</taxon>
        <taxon>Rhizobium/Agrobacterium group</taxon>
        <taxon>Pararhizobium</taxon>
    </lineage>
</organism>
<keyword evidence="2" id="KW-1185">Reference proteome</keyword>
<proteinExistence type="predicted"/>
<accession>A0A1C7NT36</accession>
<dbReference type="Proteomes" id="UP000093111">
    <property type="component" value="Unassembled WGS sequence"/>
</dbReference>
<protein>
    <submittedName>
        <fullName evidence="1">Uncharacterized protein</fullName>
    </submittedName>
</protein>
<dbReference type="EMBL" id="LGLV01000023">
    <property type="protein sequence ID" value="OBZ92151.1"/>
    <property type="molecule type" value="Genomic_DNA"/>
</dbReference>
<evidence type="ECO:0000313" key="1">
    <source>
        <dbReference type="EMBL" id="OBZ92151.1"/>
    </source>
</evidence>
<dbReference type="AlphaFoldDB" id="A0A1C7NT36"/>
<gene>
    <name evidence="1" type="ORF">ADU59_28375</name>
</gene>
<sequence>MTGHWSPPKLFLLDAIRDKNLDLADELAHARTRQFQDNFIRENYTADVALGPLRGAERDHDD</sequence>
<evidence type="ECO:0000313" key="2">
    <source>
        <dbReference type="Proteomes" id="UP000093111"/>
    </source>
</evidence>